<accession>A0A8J3QRV6</accession>
<reference evidence="2" key="1">
    <citation type="submission" date="2021-01" db="EMBL/GenBank/DDBJ databases">
        <title>Whole genome shotgun sequence of Rugosimonospora africana NBRC 104875.</title>
        <authorList>
            <person name="Komaki H."/>
            <person name="Tamura T."/>
        </authorList>
    </citation>
    <scope>NUCLEOTIDE SEQUENCE</scope>
    <source>
        <strain evidence="2">NBRC 104875</strain>
    </source>
</reference>
<dbReference type="Proteomes" id="UP000642748">
    <property type="component" value="Unassembled WGS sequence"/>
</dbReference>
<evidence type="ECO:0000313" key="2">
    <source>
        <dbReference type="EMBL" id="GIH15499.1"/>
    </source>
</evidence>
<organism evidence="2 3">
    <name type="scientific">Rugosimonospora africana</name>
    <dbReference type="NCBI Taxonomy" id="556532"/>
    <lineage>
        <taxon>Bacteria</taxon>
        <taxon>Bacillati</taxon>
        <taxon>Actinomycetota</taxon>
        <taxon>Actinomycetes</taxon>
        <taxon>Micromonosporales</taxon>
        <taxon>Micromonosporaceae</taxon>
        <taxon>Rugosimonospora</taxon>
    </lineage>
</organism>
<dbReference type="RefSeq" id="WP_239133715.1">
    <property type="nucleotide sequence ID" value="NZ_BONZ01000034.1"/>
</dbReference>
<gene>
    <name evidence="2" type="ORF">Raf01_36710</name>
</gene>
<dbReference type="AlphaFoldDB" id="A0A8J3QRV6"/>
<keyword evidence="1" id="KW-0812">Transmembrane</keyword>
<protein>
    <submittedName>
        <fullName evidence="2">Uncharacterized protein</fullName>
    </submittedName>
</protein>
<keyword evidence="1" id="KW-0472">Membrane</keyword>
<comment type="caution">
    <text evidence="2">The sequence shown here is derived from an EMBL/GenBank/DDBJ whole genome shotgun (WGS) entry which is preliminary data.</text>
</comment>
<proteinExistence type="predicted"/>
<sequence length="58" mass="6156">MGPTDEPGRNWVLVATYVTAFGLSHPLAKRIDAWPTVLAVSTLTAAASYAAADRRAAR</sequence>
<keyword evidence="3" id="KW-1185">Reference proteome</keyword>
<evidence type="ECO:0000256" key="1">
    <source>
        <dbReference type="SAM" id="Phobius"/>
    </source>
</evidence>
<feature type="transmembrane region" description="Helical" evidence="1">
    <location>
        <begin position="33"/>
        <end position="52"/>
    </location>
</feature>
<dbReference type="EMBL" id="BONZ01000034">
    <property type="protein sequence ID" value="GIH15499.1"/>
    <property type="molecule type" value="Genomic_DNA"/>
</dbReference>
<evidence type="ECO:0000313" key="3">
    <source>
        <dbReference type="Proteomes" id="UP000642748"/>
    </source>
</evidence>
<keyword evidence="1" id="KW-1133">Transmembrane helix</keyword>
<name>A0A8J3QRV6_9ACTN</name>